<dbReference type="PRINTS" id="PR00412">
    <property type="entry name" value="EPOXHYDRLASE"/>
</dbReference>
<dbReference type="Gene3D" id="3.40.50.1820">
    <property type="entry name" value="alpha/beta hydrolase"/>
    <property type="match status" value="1"/>
</dbReference>
<comment type="function">
    <text evidence="3">Catalyzes a proton abstraction reaction that results in 2,5-elimination of pyruvate from 2-succinyl-5-enolpyruvyl-6-hydroxy-3-cyclohexene-1-carboxylate (SEPHCHC) and the formation of 2-succinyl-6-hydroxy-2,4-cyclohexadiene-1-carboxylate (SHCHC).</text>
</comment>
<dbReference type="NCBIfam" id="TIGR03695">
    <property type="entry name" value="menH_SHCHC"/>
    <property type="match status" value="1"/>
</dbReference>
<evidence type="ECO:0000256" key="1">
    <source>
        <dbReference type="ARBA" id="ARBA00022428"/>
    </source>
</evidence>
<dbReference type="EC" id="4.2.99.20" evidence="3"/>
<evidence type="ECO:0000256" key="2">
    <source>
        <dbReference type="ARBA" id="ARBA00023239"/>
    </source>
</evidence>
<comment type="catalytic activity">
    <reaction evidence="3">
        <text>5-enolpyruvoyl-6-hydroxy-2-succinyl-cyclohex-3-ene-1-carboxylate = (1R,6R)-6-hydroxy-2-succinyl-cyclohexa-2,4-diene-1-carboxylate + pyruvate</text>
        <dbReference type="Rhea" id="RHEA:25597"/>
        <dbReference type="ChEBI" id="CHEBI:15361"/>
        <dbReference type="ChEBI" id="CHEBI:58689"/>
        <dbReference type="ChEBI" id="CHEBI:58818"/>
        <dbReference type="EC" id="4.2.99.20"/>
    </reaction>
</comment>
<comment type="subunit">
    <text evidence="3">Monomer.</text>
</comment>
<dbReference type="RefSeq" id="WP_226539079.1">
    <property type="nucleotide sequence ID" value="NZ_CP129013.1"/>
</dbReference>
<comment type="pathway">
    <text evidence="3">Quinol/quinone metabolism; menaquinone biosynthesis.</text>
</comment>
<evidence type="ECO:0000256" key="3">
    <source>
        <dbReference type="HAMAP-Rule" id="MF_01660"/>
    </source>
</evidence>
<dbReference type="GO" id="GO:0070205">
    <property type="term" value="F:2-succinyl-6-hydroxy-2,4-cyclohexadiene-1-carboxylate synthase activity"/>
    <property type="evidence" value="ECO:0007669"/>
    <property type="project" value="UniProtKB-EC"/>
</dbReference>
<name>A0ABY9JP59_9BACI</name>
<sequence>MKTYVRDVFYDIEIVGEGFPILLLHGFTGNKNQWKPIVKKSLMGFKIILIDLLGHGQSAQPERFERYSMEEVCKDLNEILNVYSLNKVHLLGYSMGGRVALSFVQFFHERVLTLTLESSSPGLMTEFEREARVVNDDELAQFILNEGLESFVDYWGNIPLFQSLKRLPESIQQMLKEERLKNDPKGLAASLRGMSTGRQPSWWDQLENVNVPVHLISGKLDEKFCLIHEQMKKKFPDVKNTNIKDAGHAIHVERPEIFGKIVRGFYLHH</sequence>
<accession>A0ABY9JP59</accession>
<dbReference type="PRINTS" id="PR00111">
    <property type="entry name" value="ABHYDROLASE"/>
</dbReference>
<dbReference type="EMBL" id="CP129013">
    <property type="protein sequence ID" value="WLR41199.1"/>
    <property type="molecule type" value="Genomic_DNA"/>
</dbReference>
<dbReference type="InterPro" id="IPR029058">
    <property type="entry name" value="AB_hydrolase_fold"/>
</dbReference>
<keyword evidence="6" id="KW-1185">Reference proteome</keyword>
<protein>
    <recommendedName>
        <fullName evidence="3">Putative 2-succinyl-6-hydroxy-2,4-cyclohexadiene-1-carboxylate synthase</fullName>
        <shortName evidence="3">SHCHC synthase</shortName>
        <ecNumber evidence="3">4.2.99.20</ecNumber>
    </recommendedName>
</protein>
<keyword evidence="1 3" id="KW-0474">Menaquinone biosynthesis</keyword>
<comment type="similarity">
    <text evidence="3">Belongs to the AB hydrolase superfamily. MenH family.</text>
</comment>
<proteinExistence type="inferred from homology"/>
<comment type="pathway">
    <text evidence="3">Quinol/quinone metabolism; 1,4-dihydroxy-2-naphthoate biosynthesis; 1,4-dihydroxy-2-naphthoate from chorismate: step 3/7.</text>
</comment>
<gene>
    <name evidence="3 5" type="primary">menH</name>
    <name evidence="5" type="ORF">LC087_09475</name>
</gene>
<dbReference type="PANTHER" id="PTHR42916">
    <property type="entry name" value="2-SUCCINYL-5-ENOLPYRUVYL-6-HYDROXY-3-CYCLOHEXENE-1-CARBOXYLATE SYNTHASE"/>
    <property type="match status" value="1"/>
</dbReference>
<dbReference type="InterPro" id="IPR000073">
    <property type="entry name" value="AB_hydrolase_1"/>
</dbReference>
<dbReference type="HAMAP" id="MF_01660">
    <property type="entry name" value="MenH"/>
    <property type="match status" value="1"/>
</dbReference>
<feature type="domain" description="AB hydrolase-1" evidence="4">
    <location>
        <begin position="20"/>
        <end position="255"/>
    </location>
</feature>
<organism evidence="5 6">
    <name type="scientific">Bacillus carboniphilus</name>
    <dbReference type="NCBI Taxonomy" id="86663"/>
    <lineage>
        <taxon>Bacteria</taxon>
        <taxon>Bacillati</taxon>
        <taxon>Bacillota</taxon>
        <taxon>Bacilli</taxon>
        <taxon>Bacillales</taxon>
        <taxon>Bacillaceae</taxon>
        <taxon>Bacillus</taxon>
    </lineage>
</organism>
<keyword evidence="2 3" id="KW-0456">Lyase</keyword>
<reference evidence="5 6" key="1">
    <citation type="submission" date="2023-06" db="EMBL/GenBank/DDBJ databases">
        <title>Five Gram-positive bacteria isolated from mangrove sediments in Shenzhen, Guangdong, China.</title>
        <authorList>
            <person name="Yu S."/>
            <person name="Zheng W."/>
            <person name="Huang Y."/>
        </authorList>
    </citation>
    <scope>NUCLEOTIDE SEQUENCE [LARGE SCALE GENOMIC DNA]</scope>
    <source>
        <strain evidence="5 6">SaN35-3</strain>
    </source>
</reference>
<evidence type="ECO:0000313" key="6">
    <source>
        <dbReference type="Proteomes" id="UP001197974"/>
    </source>
</evidence>
<dbReference type="Pfam" id="PF00561">
    <property type="entry name" value="Abhydrolase_1"/>
    <property type="match status" value="1"/>
</dbReference>
<dbReference type="PANTHER" id="PTHR42916:SF1">
    <property type="entry name" value="PROTEIN PHYLLO, CHLOROPLASTIC"/>
    <property type="match status" value="1"/>
</dbReference>
<evidence type="ECO:0000259" key="4">
    <source>
        <dbReference type="Pfam" id="PF00561"/>
    </source>
</evidence>
<dbReference type="SUPFAM" id="SSF53474">
    <property type="entry name" value="alpha/beta-Hydrolases"/>
    <property type="match status" value="1"/>
</dbReference>
<dbReference type="InterPro" id="IPR000639">
    <property type="entry name" value="Epox_hydrolase-like"/>
</dbReference>
<dbReference type="Proteomes" id="UP001197974">
    <property type="component" value="Chromosome"/>
</dbReference>
<evidence type="ECO:0000313" key="5">
    <source>
        <dbReference type="EMBL" id="WLR41199.1"/>
    </source>
</evidence>
<dbReference type="InterPro" id="IPR022485">
    <property type="entry name" value="SHCHC_synthase_MenH"/>
</dbReference>